<comment type="caution">
    <text evidence="13">The sequence shown here is derived from an EMBL/GenBank/DDBJ whole genome shotgun (WGS) entry which is preliminary data.</text>
</comment>
<evidence type="ECO:0000313" key="14">
    <source>
        <dbReference type="Proteomes" id="UP000326759"/>
    </source>
</evidence>
<evidence type="ECO:0000256" key="3">
    <source>
        <dbReference type="ARBA" id="ARBA00022574"/>
    </source>
</evidence>
<evidence type="ECO:0000256" key="9">
    <source>
        <dbReference type="ARBA" id="ARBA00022989"/>
    </source>
</evidence>
<keyword evidence="8" id="KW-0653">Protein transport</keyword>
<dbReference type="InterPro" id="IPR015943">
    <property type="entry name" value="WD40/YVTN_repeat-like_dom_sf"/>
</dbReference>
<dbReference type="Gene3D" id="2.130.10.10">
    <property type="entry name" value="YVTN repeat-like/Quinoprotein amine dehydrogenase"/>
    <property type="match status" value="1"/>
</dbReference>
<keyword evidence="3 11" id="KW-0853">WD repeat</keyword>
<protein>
    <submittedName>
        <fullName evidence="13">Prolactin regulatory element-binding protein</fullName>
    </submittedName>
</protein>
<dbReference type="InterPro" id="IPR045260">
    <property type="entry name" value="Sec12-like"/>
</dbReference>
<evidence type="ECO:0000256" key="10">
    <source>
        <dbReference type="ARBA" id="ARBA00023136"/>
    </source>
</evidence>
<keyword evidence="5" id="KW-0677">Repeat</keyword>
<keyword evidence="10 12" id="KW-0472">Membrane</keyword>
<evidence type="ECO:0000256" key="7">
    <source>
        <dbReference type="ARBA" id="ARBA00022892"/>
    </source>
</evidence>
<dbReference type="SMART" id="SM00320">
    <property type="entry name" value="WD40"/>
    <property type="match status" value="3"/>
</dbReference>
<keyword evidence="2" id="KW-0813">Transport</keyword>
<name>A0A5N5SRL0_9CRUS</name>
<dbReference type="Pfam" id="PF00400">
    <property type="entry name" value="WD40"/>
    <property type="match status" value="1"/>
</dbReference>
<keyword evidence="9 12" id="KW-1133">Transmembrane helix</keyword>
<reference evidence="13 14" key="1">
    <citation type="journal article" date="2019" name="PLoS Biol.">
        <title>Sex chromosomes control vertical transmission of feminizing Wolbachia symbionts in an isopod.</title>
        <authorList>
            <person name="Becking T."/>
            <person name="Chebbi M.A."/>
            <person name="Giraud I."/>
            <person name="Moumen B."/>
            <person name="Laverre T."/>
            <person name="Caubet Y."/>
            <person name="Peccoud J."/>
            <person name="Gilbert C."/>
            <person name="Cordaux R."/>
        </authorList>
    </citation>
    <scope>NUCLEOTIDE SEQUENCE [LARGE SCALE GENOMIC DNA]</scope>
    <source>
        <strain evidence="13">ANa2</strain>
        <tissue evidence="13">Whole body excluding digestive tract and cuticle</tissue>
    </source>
</reference>
<feature type="transmembrane region" description="Helical" evidence="12">
    <location>
        <begin position="393"/>
        <end position="416"/>
    </location>
</feature>
<dbReference type="GO" id="GO:0015031">
    <property type="term" value="P:protein transport"/>
    <property type="evidence" value="ECO:0007669"/>
    <property type="project" value="UniProtKB-KW"/>
</dbReference>
<dbReference type="InterPro" id="IPR001680">
    <property type="entry name" value="WD40_rpt"/>
</dbReference>
<keyword evidence="6" id="KW-0256">Endoplasmic reticulum</keyword>
<dbReference type="EMBL" id="SEYY01021028">
    <property type="protein sequence ID" value="KAB7496791.1"/>
    <property type="molecule type" value="Genomic_DNA"/>
</dbReference>
<evidence type="ECO:0000256" key="11">
    <source>
        <dbReference type="PROSITE-ProRule" id="PRU00221"/>
    </source>
</evidence>
<keyword evidence="7" id="KW-0931">ER-Golgi transport</keyword>
<dbReference type="PANTHER" id="PTHR23284">
    <property type="entry name" value="PROLACTIN REGULATORY ELEMENT BINDING PROTEIN"/>
    <property type="match status" value="1"/>
</dbReference>
<keyword evidence="14" id="KW-1185">Reference proteome</keyword>
<dbReference type="GO" id="GO:0005085">
    <property type="term" value="F:guanyl-nucleotide exchange factor activity"/>
    <property type="evidence" value="ECO:0007669"/>
    <property type="project" value="InterPro"/>
</dbReference>
<dbReference type="PANTHER" id="PTHR23284:SF0">
    <property type="entry name" value="PROLACTIN REGULATORY ELEMENT-BINDING PROTEIN"/>
    <property type="match status" value="1"/>
</dbReference>
<comment type="subcellular location">
    <subcellularLocation>
        <location evidence="1">Endoplasmic reticulum membrane</location>
        <topology evidence="1">Single-pass membrane protein</topology>
    </subcellularLocation>
</comment>
<dbReference type="OrthoDB" id="2013972at2759"/>
<accession>A0A5N5SRL0</accession>
<dbReference type="GO" id="GO:0005789">
    <property type="term" value="C:endoplasmic reticulum membrane"/>
    <property type="evidence" value="ECO:0007669"/>
    <property type="project" value="UniProtKB-SubCell"/>
</dbReference>
<evidence type="ECO:0000313" key="13">
    <source>
        <dbReference type="EMBL" id="KAB7496791.1"/>
    </source>
</evidence>
<dbReference type="GO" id="GO:0006888">
    <property type="term" value="P:endoplasmic reticulum to Golgi vesicle-mediated transport"/>
    <property type="evidence" value="ECO:0007669"/>
    <property type="project" value="TreeGrafter"/>
</dbReference>
<feature type="repeat" description="WD" evidence="11">
    <location>
        <begin position="187"/>
        <end position="226"/>
    </location>
</feature>
<dbReference type="PROSITE" id="PS50082">
    <property type="entry name" value="WD_REPEATS_2"/>
    <property type="match status" value="1"/>
</dbReference>
<organism evidence="13 14">
    <name type="scientific">Armadillidium nasatum</name>
    <dbReference type="NCBI Taxonomy" id="96803"/>
    <lineage>
        <taxon>Eukaryota</taxon>
        <taxon>Metazoa</taxon>
        <taxon>Ecdysozoa</taxon>
        <taxon>Arthropoda</taxon>
        <taxon>Crustacea</taxon>
        <taxon>Multicrustacea</taxon>
        <taxon>Malacostraca</taxon>
        <taxon>Eumalacostraca</taxon>
        <taxon>Peracarida</taxon>
        <taxon>Isopoda</taxon>
        <taxon>Oniscidea</taxon>
        <taxon>Crinocheta</taxon>
        <taxon>Armadillidiidae</taxon>
        <taxon>Armadillidium</taxon>
    </lineage>
</organism>
<dbReference type="Proteomes" id="UP000326759">
    <property type="component" value="Unassembled WGS sequence"/>
</dbReference>
<keyword evidence="4 12" id="KW-0812">Transmembrane</keyword>
<gene>
    <name evidence="13" type="primary">PREB</name>
    <name evidence="13" type="ORF">Anas_01971</name>
</gene>
<dbReference type="SUPFAM" id="SSF50998">
    <property type="entry name" value="Quinoprotein alcohol dehydrogenase-like"/>
    <property type="match status" value="1"/>
</dbReference>
<dbReference type="InterPro" id="IPR011047">
    <property type="entry name" value="Quinoprotein_ADH-like_sf"/>
</dbReference>
<evidence type="ECO:0000256" key="2">
    <source>
        <dbReference type="ARBA" id="ARBA00022448"/>
    </source>
</evidence>
<evidence type="ECO:0000256" key="6">
    <source>
        <dbReference type="ARBA" id="ARBA00022824"/>
    </source>
</evidence>
<sequence>MANIQEKCEVVATPNFPAYAISAVSGRYVIVGGGGGAARTGIKNKFDVYELYHNGKQTKAERVVSHDVGPACISNLATWCELEKSTSPVNHSASSPFIYLALVLKLSPKFDSALPVDDIVLEDPVIEEPIANGNHGDVRQRVQNTPRDEGVRLREMIAKKRKQERIRRESINSTLRGEQYFTFDVKEIGNVETVVRVSWDDTLLATGGTDGFYRVWELPSMKKVREVRAHEKEVDDLDFKPDGKQTNGVKYKFYRARYAMVEKNPTDVRLFTISNAVVGSKHPGIIAKWNAKAYEQQKEQEVPGTLSSLSISDNGRYLATGTMDGAVYILIAFSLQMLQKVEDAHSVFVTGLAWLPTECPESKMVRGYSEASVLSISCDNTLKIHHIPRKSMVPVWAVAVISVIVLFLTFTLASYLGL</sequence>
<dbReference type="GO" id="GO:0003400">
    <property type="term" value="P:regulation of COPII vesicle coating"/>
    <property type="evidence" value="ECO:0007669"/>
    <property type="project" value="TreeGrafter"/>
</dbReference>
<evidence type="ECO:0000256" key="4">
    <source>
        <dbReference type="ARBA" id="ARBA00022692"/>
    </source>
</evidence>
<dbReference type="AlphaFoldDB" id="A0A5N5SRL0"/>
<proteinExistence type="predicted"/>
<evidence type="ECO:0000256" key="8">
    <source>
        <dbReference type="ARBA" id="ARBA00022927"/>
    </source>
</evidence>
<evidence type="ECO:0000256" key="5">
    <source>
        <dbReference type="ARBA" id="ARBA00022737"/>
    </source>
</evidence>
<evidence type="ECO:0000256" key="1">
    <source>
        <dbReference type="ARBA" id="ARBA00004389"/>
    </source>
</evidence>
<evidence type="ECO:0000256" key="12">
    <source>
        <dbReference type="SAM" id="Phobius"/>
    </source>
</evidence>